<dbReference type="InterPro" id="IPR014710">
    <property type="entry name" value="RmlC-like_jellyroll"/>
</dbReference>
<evidence type="ECO:0000313" key="2">
    <source>
        <dbReference type="EMBL" id="OLQ01854.1"/>
    </source>
</evidence>
<dbReference type="InterPro" id="IPR050818">
    <property type="entry name" value="KCNH_animal-type"/>
</dbReference>
<dbReference type="PANTHER" id="PTHR10217:SF435">
    <property type="entry name" value="POTASSIUM VOLTAGE-GATED CHANNEL PROTEIN EAG"/>
    <property type="match status" value="1"/>
</dbReference>
<dbReference type="SUPFAM" id="SSF81324">
    <property type="entry name" value="Voltage-gated potassium channels"/>
    <property type="match status" value="1"/>
</dbReference>
<dbReference type="Gene3D" id="2.130.10.30">
    <property type="entry name" value="Regulator of chromosome condensation 1/beta-lactamase-inhibitor protein II"/>
    <property type="match status" value="2"/>
</dbReference>
<keyword evidence="3" id="KW-1185">Reference proteome</keyword>
<dbReference type="Proteomes" id="UP000186817">
    <property type="component" value="Unassembled WGS sequence"/>
</dbReference>
<feature type="compositionally biased region" description="Polar residues" evidence="1">
    <location>
        <begin position="1"/>
        <end position="20"/>
    </location>
</feature>
<dbReference type="Gene3D" id="2.60.120.10">
    <property type="entry name" value="Jelly Rolls"/>
    <property type="match status" value="1"/>
</dbReference>
<dbReference type="OrthoDB" id="421226at2759"/>
<protein>
    <submittedName>
        <fullName evidence="2">Potassium channel KAT2</fullName>
    </submittedName>
</protein>
<keyword evidence="2" id="KW-0813">Transport</keyword>
<keyword evidence="2" id="KW-0406">Ion transport</keyword>
<sequence>MRSSVLQTDDEQTSVPQVQFSVADDVDSVSPEEPGGLREEVSGSRRGSMNSMNSSIASVGRPQAGGEGQAPPTLAVSTTFELTECWQTKTTKASMKKLKDAVASALLDGNGTESDEESASETESESSSNASEPGCIERCARRVRGRMMRHMISPNAPFRSCWDSFACMLVLYECVMIPLSLFDLGTSLVLDFIGWIVRLFWTLDFPLSFFTGYMLPGDVVELRPEKVIPHYARTWMSLDVSMLCVDWAEVAIGGVGSLNAARMGKTIKSIRMIRMMRLWRLLNVNQLPESVRVLFHYYFQSEVSRIVLGICKIFIFLVWVNHADHKLQTPTLRKMSLTVQVGLLSGRTATVQANLEEAVGTLKRRAETALEVGKGQLVHSSGGVLDVLAPIKHARLQDGDSLVLNISRVQLQATLGAFAAVLGDRSCVTWGDAGYGGDSSSVQDQLKNVQQIQASDCAFAAILADGSVVTWGAAGDGADSSAVQSQLKNVQQIQATESAFAAILDDGSVVTWGHSARGGDSSAVQNQLKNVQQIQASDSAFAAILADGSVVTWGFGGDSSDVKDQLKNVQQIQATSSAFAAILADGSVVTWGGADSGGDSSAVQDQLKNVQQVQATRRAFAASLSDGSVVTWGAAAYGGDSSSVQGRLRNVLQVMLTGRDSSAAQDQLQTVQQIQVLACAWYGVGDLSLQEGSWLQQPRFQDLEIFPLYMLSYHWYERTYSVCALLLCFILSASIVSSITTSMMRLSIARSKETTKLAALKEYLKENHISSRTALRVQRNAQHAMDEMKRKHAPLGTVEQESPTFARQMCFKACRGLSLSRADVLFVSGVETNQMYFFTSGKLNYFQDIGNREEFYGNFSERRTVSAGDWACEASLWTAWHHRGTLQSRTQCSVLTLDAGQFQSLATQFKEKSAPPPKPSLSPRPAPPQTLPLPSPGSDALPFLHEYAKRFLKVLNVKAKEELTDLYDPEYDISIVARESREAAEEARNSQSSASLTRGSSHGNHFSAVPSVSRRNQQHDKFWLTGIFGRRRDDKSAARDSIAADGVMKIGSNNSCSTDVYPSNVYERTYSVCALLLCFILSASIVSSITTSMMRLSIARSKVWVIAMSIVAESNPCTVGYAACPARPDLLEMSDLMITFYPTVGEAICAHFRGNVRKLPGEARNYLGAYG</sequence>
<keyword evidence="2" id="KW-0407">Ion channel</keyword>
<dbReference type="GO" id="GO:0042391">
    <property type="term" value="P:regulation of membrane potential"/>
    <property type="evidence" value="ECO:0007669"/>
    <property type="project" value="TreeGrafter"/>
</dbReference>
<feature type="region of interest" description="Disordered" evidence="1">
    <location>
        <begin position="1"/>
        <end position="72"/>
    </location>
</feature>
<comment type="caution">
    <text evidence="2">The sequence shown here is derived from an EMBL/GenBank/DDBJ whole genome shotgun (WGS) entry which is preliminary data.</text>
</comment>
<dbReference type="InterPro" id="IPR009091">
    <property type="entry name" value="RCC1/BLIP-II"/>
</dbReference>
<dbReference type="GO" id="GO:0005886">
    <property type="term" value="C:plasma membrane"/>
    <property type="evidence" value="ECO:0007669"/>
    <property type="project" value="TreeGrafter"/>
</dbReference>
<reference evidence="2 3" key="1">
    <citation type="submission" date="2016-02" db="EMBL/GenBank/DDBJ databases">
        <title>Genome analysis of coral dinoflagellate symbionts highlights evolutionary adaptations to a symbiotic lifestyle.</title>
        <authorList>
            <person name="Aranda M."/>
            <person name="Li Y."/>
            <person name="Liew Y.J."/>
            <person name="Baumgarten S."/>
            <person name="Simakov O."/>
            <person name="Wilson M."/>
            <person name="Piel J."/>
            <person name="Ashoor H."/>
            <person name="Bougouffa S."/>
            <person name="Bajic V.B."/>
            <person name="Ryu T."/>
            <person name="Ravasi T."/>
            <person name="Bayer T."/>
            <person name="Micklem G."/>
            <person name="Kim H."/>
            <person name="Bhak J."/>
            <person name="Lajeunesse T.C."/>
            <person name="Voolstra C.R."/>
        </authorList>
    </citation>
    <scope>NUCLEOTIDE SEQUENCE [LARGE SCALE GENOMIC DNA]</scope>
    <source>
        <strain evidence="2 3">CCMP2467</strain>
    </source>
</reference>
<gene>
    <name evidence="2" type="primary">KAT2</name>
    <name evidence="2" type="ORF">AK812_SmicGene15378</name>
</gene>
<feature type="region of interest" description="Disordered" evidence="1">
    <location>
        <begin position="909"/>
        <end position="937"/>
    </location>
</feature>
<accession>A0A1Q9E354</accession>
<organism evidence="2 3">
    <name type="scientific">Symbiodinium microadriaticum</name>
    <name type="common">Dinoflagellate</name>
    <name type="synonym">Zooxanthella microadriatica</name>
    <dbReference type="NCBI Taxonomy" id="2951"/>
    <lineage>
        <taxon>Eukaryota</taxon>
        <taxon>Sar</taxon>
        <taxon>Alveolata</taxon>
        <taxon>Dinophyceae</taxon>
        <taxon>Suessiales</taxon>
        <taxon>Symbiodiniaceae</taxon>
        <taxon>Symbiodinium</taxon>
    </lineage>
</organism>
<proteinExistence type="predicted"/>
<feature type="region of interest" description="Disordered" evidence="1">
    <location>
        <begin position="107"/>
        <end position="133"/>
    </location>
</feature>
<feature type="compositionally biased region" description="Acidic residues" evidence="1">
    <location>
        <begin position="113"/>
        <end position="124"/>
    </location>
</feature>
<dbReference type="SUPFAM" id="SSF51206">
    <property type="entry name" value="cAMP-binding domain-like"/>
    <property type="match status" value="1"/>
</dbReference>
<dbReference type="SUPFAM" id="SSF50985">
    <property type="entry name" value="RCC1/BLIP-II"/>
    <property type="match status" value="1"/>
</dbReference>
<name>A0A1Q9E354_SYMMI</name>
<feature type="compositionally biased region" description="Low complexity" evidence="1">
    <location>
        <begin position="44"/>
        <end position="55"/>
    </location>
</feature>
<dbReference type="InterPro" id="IPR018490">
    <property type="entry name" value="cNMP-bd_dom_sf"/>
</dbReference>
<dbReference type="EMBL" id="LSRX01000279">
    <property type="protein sequence ID" value="OLQ01854.1"/>
    <property type="molecule type" value="Genomic_DNA"/>
</dbReference>
<evidence type="ECO:0000313" key="3">
    <source>
        <dbReference type="Proteomes" id="UP000186817"/>
    </source>
</evidence>
<evidence type="ECO:0000256" key="1">
    <source>
        <dbReference type="SAM" id="MobiDB-lite"/>
    </source>
</evidence>
<dbReference type="PANTHER" id="PTHR10217">
    <property type="entry name" value="VOLTAGE AND LIGAND GATED POTASSIUM CHANNEL"/>
    <property type="match status" value="1"/>
</dbReference>
<feature type="compositionally biased region" description="Pro residues" evidence="1">
    <location>
        <begin position="914"/>
        <end position="935"/>
    </location>
</feature>
<feature type="region of interest" description="Disordered" evidence="1">
    <location>
        <begin position="984"/>
        <end position="1014"/>
    </location>
</feature>
<dbReference type="AlphaFoldDB" id="A0A1Q9E354"/>
<dbReference type="GO" id="GO:0005249">
    <property type="term" value="F:voltage-gated potassium channel activity"/>
    <property type="evidence" value="ECO:0007669"/>
    <property type="project" value="TreeGrafter"/>
</dbReference>